<gene>
    <name evidence="1" type="ORF">TIFTF001_029910</name>
</gene>
<keyword evidence="2" id="KW-1185">Reference proteome</keyword>
<accession>A0AA88DSQ1</accession>
<protein>
    <submittedName>
        <fullName evidence="1">Uncharacterized protein</fullName>
    </submittedName>
</protein>
<evidence type="ECO:0000313" key="2">
    <source>
        <dbReference type="Proteomes" id="UP001187192"/>
    </source>
</evidence>
<reference evidence="1" key="1">
    <citation type="submission" date="2023-07" db="EMBL/GenBank/DDBJ databases">
        <title>draft genome sequence of fig (Ficus carica).</title>
        <authorList>
            <person name="Takahashi T."/>
            <person name="Nishimura K."/>
        </authorList>
    </citation>
    <scope>NUCLEOTIDE SEQUENCE</scope>
</reference>
<dbReference type="Proteomes" id="UP001187192">
    <property type="component" value="Unassembled WGS sequence"/>
</dbReference>
<dbReference type="AlphaFoldDB" id="A0AA88DSQ1"/>
<sequence>MSAAMDNLLKMFKAARETTCESSGTAPSAADVEALPKNPDSILTAEEIQRWPKEFDLPAGMKVRAPYKGLADEEGLTVSEEDFQALYFLKQNPDSKGRFAFMKMNRNSLKFEEITNSVRH</sequence>
<organism evidence="1 2">
    <name type="scientific">Ficus carica</name>
    <name type="common">Common fig</name>
    <dbReference type="NCBI Taxonomy" id="3494"/>
    <lineage>
        <taxon>Eukaryota</taxon>
        <taxon>Viridiplantae</taxon>
        <taxon>Streptophyta</taxon>
        <taxon>Embryophyta</taxon>
        <taxon>Tracheophyta</taxon>
        <taxon>Spermatophyta</taxon>
        <taxon>Magnoliopsida</taxon>
        <taxon>eudicotyledons</taxon>
        <taxon>Gunneridae</taxon>
        <taxon>Pentapetalae</taxon>
        <taxon>rosids</taxon>
        <taxon>fabids</taxon>
        <taxon>Rosales</taxon>
        <taxon>Moraceae</taxon>
        <taxon>Ficeae</taxon>
        <taxon>Ficus</taxon>
    </lineage>
</organism>
<proteinExistence type="predicted"/>
<name>A0AA88DSQ1_FICCA</name>
<evidence type="ECO:0000313" key="1">
    <source>
        <dbReference type="EMBL" id="GMN60823.1"/>
    </source>
</evidence>
<dbReference type="EMBL" id="BTGU01000102">
    <property type="protein sequence ID" value="GMN60823.1"/>
    <property type="molecule type" value="Genomic_DNA"/>
</dbReference>
<comment type="caution">
    <text evidence="1">The sequence shown here is derived from an EMBL/GenBank/DDBJ whole genome shotgun (WGS) entry which is preliminary data.</text>
</comment>